<protein>
    <submittedName>
        <fullName evidence="1">Lipoprotein</fullName>
    </submittedName>
</protein>
<dbReference type="RefSeq" id="WP_155318128.1">
    <property type="nucleotide sequence ID" value="NZ_AP021874.1"/>
</dbReference>
<dbReference type="EMBL" id="AP021874">
    <property type="protein sequence ID" value="BBO70159.1"/>
    <property type="molecule type" value="Genomic_DNA"/>
</dbReference>
<dbReference type="PANTHER" id="PTHR35866">
    <property type="entry name" value="PUTATIVE-RELATED"/>
    <property type="match status" value="1"/>
</dbReference>
<keyword evidence="2" id="KW-1185">Reference proteome</keyword>
<dbReference type="Pfam" id="PF03692">
    <property type="entry name" value="CxxCxxCC"/>
    <property type="match status" value="1"/>
</dbReference>
<evidence type="ECO:0000313" key="2">
    <source>
        <dbReference type="Proteomes" id="UP000427906"/>
    </source>
</evidence>
<dbReference type="InterPro" id="IPR005358">
    <property type="entry name" value="Puta_zinc/iron-chelating_dom"/>
</dbReference>
<dbReference type="KEGG" id="dalk:DSCA_40890"/>
<gene>
    <name evidence="1" type="ORF">DSCA_40890</name>
</gene>
<dbReference type="AlphaFoldDB" id="A0A5K7YQI5"/>
<dbReference type="PANTHER" id="PTHR35866:SF1">
    <property type="entry name" value="YKGJ FAMILY CYSTEINE CLUSTER PROTEIN"/>
    <property type="match status" value="1"/>
</dbReference>
<proteinExistence type="predicted"/>
<name>A0A5K7YQI5_9BACT</name>
<evidence type="ECO:0000313" key="1">
    <source>
        <dbReference type="EMBL" id="BBO70159.1"/>
    </source>
</evidence>
<dbReference type="OrthoDB" id="9810361at2"/>
<reference evidence="1 2" key="1">
    <citation type="submission" date="2019-11" db="EMBL/GenBank/DDBJ databases">
        <title>Comparative genomics of hydrocarbon-degrading Desulfosarcina strains.</title>
        <authorList>
            <person name="Watanabe M."/>
            <person name="Kojima H."/>
            <person name="Fukui M."/>
        </authorList>
    </citation>
    <scope>NUCLEOTIDE SEQUENCE [LARGE SCALE GENOMIC DNA]</scope>
    <source>
        <strain evidence="1 2">PL12</strain>
    </source>
</reference>
<dbReference type="Proteomes" id="UP000427906">
    <property type="component" value="Chromosome"/>
</dbReference>
<keyword evidence="1" id="KW-0449">Lipoprotein</keyword>
<organism evidence="1 2">
    <name type="scientific">Desulfosarcina alkanivorans</name>
    <dbReference type="NCBI Taxonomy" id="571177"/>
    <lineage>
        <taxon>Bacteria</taxon>
        <taxon>Pseudomonadati</taxon>
        <taxon>Thermodesulfobacteriota</taxon>
        <taxon>Desulfobacteria</taxon>
        <taxon>Desulfobacterales</taxon>
        <taxon>Desulfosarcinaceae</taxon>
        <taxon>Desulfosarcina</taxon>
    </lineage>
</organism>
<accession>A0A5K7YQI5</accession>
<sequence length="251" mass="28925">MIDAPEMQPVPGGTFHFACHQSMPCFTRCCADLELVLTPYDIIRLKQRLHLSSGEFLDRHTTVSADRLSGLPVVKLKMQADQQRRCPFVSPDGCAVYADRPGACRLYPLGRAASMFSATQPGEYYFTVKEAHCLGWKEEKEWTIQAWLTDQGLDEYNTMNDRFMGIVTGRPPKTLRTLSSARIQMVYMACYDLDAFRRFVFESSFLDRFFIPEERLAHIRTDDMELAAIACRWLKFSLFGEMTLQFSRRPE</sequence>